<accession>A0ABQ3HHX5</accession>
<comment type="caution">
    <text evidence="1">The sequence shown here is derived from an EMBL/GenBank/DDBJ whole genome shotgun (WGS) entry which is preliminary data.</text>
</comment>
<keyword evidence="2" id="KW-1185">Reference proteome</keyword>
<reference evidence="2" key="1">
    <citation type="journal article" date="2019" name="Int. J. Syst. Evol. Microbiol.">
        <title>The Global Catalogue of Microorganisms (GCM) 10K type strain sequencing project: providing services to taxonomists for standard genome sequencing and annotation.</title>
        <authorList>
            <consortium name="The Broad Institute Genomics Platform"/>
            <consortium name="The Broad Institute Genome Sequencing Center for Infectious Disease"/>
            <person name="Wu L."/>
            <person name="Ma J."/>
        </authorList>
    </citation>
    <scope>NUCLEOTIDE SEQUENCE [LARGE SCALE GENOMIC DNA]</scope>
    <source>
        <strain evidence="2">CGMCC 1.12791</strain>
    </source>
</reference>
<evidence type="ECO:0000313" key="2">
    <source>
        <dbReference type="Proteomes" id="UP000597341"/>
    </source>
</evidence>
<organism evidence="1 2">
    <name type="scientific">Nocardioides flavus</name>
    <name type="common">ex Wang et al. 2016</name>
    <dbReference type="NCBI Taxonomy" id="2058780"/>
    <lineage>
        <taxon>Bacteria</taxon>
        <taxon>Bacillati</taxon>
        <taxon>Actinomycetota</taxon>
        <taxon>Actinomycetes</taxon>
        <taxon>Propionibacteriales</taxon>
        <taxon>Nocardioidaceae</taxon>
        <taxon>Nocardioides</taxon>
    </lineage>
</organism>
<dbReference type="RefSeq" id="WP_191277559.1">
    <property type="nucleotide sequence ID" value="NZ_BNAD01000001.1"/>
</dbReference>
<evidence type="ECO:0000313" key="1">
    <source>
        <dbReference type="EMBL" id="GHE15276.1"/>
    </source>
</evidence>
<sequence>MAKRLFLLHLGPDTVDVAAMTEELARAGVCVPATEAGTHERAAVEIRRSHKAAGLRRKHVEGAWASLCRSARRAKADCFVSMPDFFDAAPEQAALALDGLAGFRVVLVVTSGFTTEPPVAWTSLVAEGRPHVLPSLLSAEQLGAQVARIALIEQQAGRGRRPARIARRRRVPGRRLAA</sequence>
<name>A0ABQ3HHX5_9ACTN</name>
<dbReference type="EMBL" id="BNAD01000001">
    <property type="protein sequence ID" value="GHE15276.1"/>
    <property type="molecule type" value="Genomic_DNA"/>
</dbReference>
<gene>
    <name evidence="1" type="ORF">GCM10011376_02690</name>
</gene>
<proteinExistence type="predicted"/>
<dbReference type="Proteomes" id="UP000597341">
    <property type="component" value="Unassembled WGS sequence"/>
</dbReference>
<protein>
    <submittedName>
        <fullName evidence="1">Uncharacterized protein</fullName>
    </submittedName>
</protein>